<keyword evidence="3 9" id="KW-0808">Transferase</keyword>
<reference evidence="9 10" key="1">
    <citation type="submission" date="2018-06" db="EMBL/GenBank/DDBJ databases">
        <authorList>
            <consortium name="Pathogen Informatics"/>
            <person name="Doyle S."/>
        </authorList>
    </citation>
    <scope>NUCLEOTIDE SEQUENCE [LARGE SCALE GENOMIC DNA]</scope>
    <source>
        <strain evidence="9 10">NCTC4670</strain>
    </source>
</reference>
<keyword evidence="4" id="KW-0547">Nucleotide-binding</keyword>
<dbReference type="Pfam" id="PF00288">
    <property type="entry name" value="GHMP_kinases_N"/>
    <property type="match status" value="1"/>
</dbReference>
<dbReference type="NCBIfam" id="TIGR01220">
    <property type="entry name" value="Pmev_kin_Gr_pos"/>
    <property type="match status" value="1"/>
</dbReference>
<evidence type="ECO:0000259" key="8">
    <source>
        <dbReference type="Pfam" id="PF08544"/>
    </source>
</evidence>
<keyword evidence="5 9" id="KW-0418">Kinase</keyword>
<protein>
    <recommendedName>
        <fullName evidence="2">phosphomevalonate kinase</fullName>
        <ecNumber evidence="2">2.7.4.2</ecNumber>
    </recommendedName>
</protein>
<evidence type="ECO:0000256" key="4">
    <source>
        <dbReference type="ARBA" id="ARBA00022741"/>
    </source>
</evidence>
<proteinExistence type="predicted"/>
<dbReference type="Pfam" id="PF08544">
    <property type="entry name" value="GHMP_kinases_C"/>
    <property type="match status" value="1"/>
</dbReference>
<accession>A0A380JTU8</accession>
<dbReference type="EC" id="2.7.4.2" evidence="2"/>
<evidence type="ECO:0000256" key="1">
    <source>
        <dbReference type="ARBA" id="ARBA00005017"/>
    </source>
</evidence>
<evidence type="ECO:0000256" key="5">
    <source>
        <dbReference type="ARBA" id="ARBA00022777"/>
    </source>
</evidence>
<dbReference type="GO" id="GO:0004631">
    <property type="term" value="F:phosphomevalonate kinase activity"/>
    <property type="evidence" value="ECO:0007669"/>
    <property type="project" value="UniProtKB-EC"/>
</dbReference>
<comment type="pathway">
    <text evidence="1">Isoprenoid biosynthesis; isopentenyl diphosphate biosynthesis via mevalonate pathway; isopentenyl diphosphate from (R)-mevalonate: step 2/3.</text>
</comment>
<dbReference type="SUPFAM" id="SSF55060">
    <property type="entry name" value="GHMP Kinase, C-terminal domain"/>
    <property type="match status" value="1"/>
</dbReference>
<dbReference type="InterPro" id="IPR005917">
    <property type="entry name" value="Pmev_kinase_bact"/>
</dbReference>
<dbReference type="InterPro" id="IPR013750">
    <property type="entry name" value="GHMP_kinase_C_dom"/>
</dbReference>
<evidence type="ECO:0000256" key="6">
    <source>
        <dbReference type="ARBA" id="ARBA00022840"/>
    </source>
</evidence>
<dbReference type="PANTHER" id="PTHR31814:SF2">
    <property type="entry name" value="PHOSPHOMEVALONATE KINASE"/>
    <property type="match status" value="1"/>
</dbReference>
<organism evidence="9 10">
    <name type="scientific">Streptococcus dysgalactiae subsp. dysgalactiae</name>
    <dbReference type="NCBI Taxonomy" id="99822"/>
    <lineage>
        <taxon>Bacteria</taxon>
        <taxon>Bacillati</taxon>
        <taxon>Bacillota</taxon>
        <taxon>Bacilli</taxon>
        <taxon>Lactobacillales</taxon>
        <taxon>Streptococcaceae</taxon>
        <taxon>Streptococcus</taxon>
    </lineage>
</organism>
<dbReference type="UniPathway" id="UPA00057">
    <property type="reaction ID" value="UER00099"/>
</dbReference>
<dbReference type="RefSeq" id="WP_115245822.1">
    <property type="nucleotide sequence ID" value="NZ_UHFG01000004.1"/>
</dbReference>
<dbReference type="InterPro" id="IPR006204">
    <property type="entry name" value="GHMP_kinase_N_dom"/>
</dbReference>
<evidence type="ECO:0000256" key="3">
    <source>
        <dbReference type="ARBA" id="ARBA00022679"/>
    </source>
</evidence>
<dbReference type="GO" id="GO:0019287">
    <property type="term" value="P:isopentenyl diphosphate biosynthetic process, mevalonate pathway"/>
    <property type="evidence" value="ECO:0007669"/>
    <property type="project" value="UniProtKB-UniPathway"/>
</dbReference>
<evidence type="ECO:0000313" key="10">
    <source>
        <dbReference type="Proteomes" id="UP000254797"/>
    </source>
</evidence>
<keyword evidence="6" id="KW-0067">ATP-binding</keyword>
<name>A0A380JTU8_STRDY</name>
<evidence type="ECO:0000259" key="7">
    <source>
        <dbReference type="Pfam" id="PF00288"/>
    </source>
</evidence>
<sequence length="337" mass="36909">MLNYRVQTGGKLYLTGEYAILEPGQLALIQFIPLMMTAEIGPSSHFQLASDMFDHKADMTPDASYGLIQATIKTFANYMGQSVEQLDPFSLSITGKLERDGKKFGIGSSGSVTLLTLKALSAYYQQPLSQELLFKLAAYTLLTQGDNGSMGDIACIAYQTLVAYTSFDRQQVSQWLSDMPLRDLLAKDWGYQIQIIEPALSCDFLVGWTKIPSISSQMIQQVKAKISPSFLTTSYELSQETIAALQSGHKEALKTSLTRASQLLGALDPVIYNPKLVTLVEACQGLYAVAKSSGSGGGDCGIALAFDHEAKEAIVTRWQAADIDLLYQERWGNYDES</sequence>
<dbReference type="Gene3D" id="3.30.230.10">
    <property type="match status" value="1"/>
</dbReference>
<gene>
    <name evidence="9" type="primary">mvaK2</name>
    <name evidence="9" type="ORF">NCTC4670_00537</name>
</gene>
<dbReference type="GO" id="GO:0005524">
    <property type="term" value="F:ATP binding"/>
    <property type="evidence" value="ECO:0007669"/>
    <property type="project" value="UniProtKB-KW"/>
</dbReference>
<feature type="domain" description="GHMP kinase N-terminal" evidence="7">
    <location>
        <begin position="68"/>
        <end position="158"/>
    </location>
</feature>
<evidence type="ECO:0000256" key="2">
    <source>
        <dbReference type="ARBA" id="ARBA00012958"/>
    </source>
</evidence>
<dbReference type="InterPro" id="IPR035102">
    <property type="entry name" value="Phosphomevalonate_kinase"/>
</dbReference>
<dbReference type="PANTHER" id="PTHR31814">
    <property type="match status" value="1"/>
</dbReference>
<dbReference type="EMBL" id="UHFG01000004">
    <property type="protein sequence ID" value="SUN48530.1"/>
    <property type="molecule type" value="Genomic_DNA"/>
</dbReference>
<dbReference type="SUPFAM" id="SSF54211">
    <property type="entry name" value="Ribosomal protein S5 domain 2-like"/>
    <property type="match status" value="1"/>
</dbReference>
<evidence type="ECO:0000313" key="9">
    <source>
        <dbReference type="EMBL" id="SUN48530.1"/>
    </source>
</evidence>
<dbReference type="Proteomes" id="UP000254797">
    <property type="component" value="Unassembled WGS sequence"/>
</dbReference>
<dbReference type="AlphaFoldDB" id="A0A380JTU8"/>
<feature type="domain" description="GHMP kinase C-terminal" evidence="8">
    <location>
        <begin position="242"/>
        <end position="321"/>
    </location>
</feature>
<dbReference type="InterPro" id="IPR020568">
    <property type="entry name" value="Ribosomal_Su5_D2-typ_SF"/>
</dbReference>
<dbReference type="InterPro" id="IPR014721">
    <property type="entry name" value="Ribsml_uS5_D2-typ_fold_subgr"/>
</dbReference>
<dbReference type="InterPro" id="IPR036554">
    <property type="entry name" value="GHMP_kinase_C_sf"/>
</dbReference>
<dbReference type="Gene3D" id="3.30.70.890">
    <property type="entry name" value="GHMP kinase, C-terminal domain"/>
    <property type="match status" value="1"/>
</dbReference>